<gene>
    <name evidence="1" type="ORF">mvi_17540</name>
</gene>
<sequence length="317" mass="33909">MTPDRLDPTAPAALLDGLTGRDCPVCGAPERGAHPFLSASIDPARIGTLSFASRKPPEYMSFRLVRCGTCETVFAAEAPSAEALAHAYREAGYDSAEEARFAARTYAEALAPYLRPAHRGGTALEIGAGSGIFLRDLQRLGFAEVIGIEPSHAAAEAAPAGLRPHLRIGVFEPGEHAPGSLSLICCFQTLEHVPDPRALTRAAYDLLRPGGLIAFVTHDYRAPINRLLGRRSPIIDIEHMQLFCPASLRRLLGEAGFGDIAIGAIRNRYPLRYWLRLLPLPGRLKPATLAAAEALGLGGRGVALNVGNLMSVARKPE</sequence>
<evidence type="ECO:0000313" key="1">
    <source>
        <dbReference type="EMBL" id="BCM83293.1"/>
    </source>
</evidence>
<dbReference type="AlphaFoldDB" id="A0A8H8WS40"/>
<dbReference type="Proteomes" id="UP000663508">
    <property type="component" value="Chromosome"/>
</dbReference>
<dbReference type="CDD" id="cd02440">
    <property type="entry name" value="AdoMet_MTases"/>
    <property type="match status" value="1"/>
</dbReference>
<dbReference type="Pfam" id="PF13489">
    <property type="entry name" value="Methyltransf_23"/>
    <property type="match status" value="1"/>
</dbReference>
<name>A0A8H8WS40_9HYPH</name>
<reference evidence="1" key="1">
    <citation type="submission" date="2020-11" db="EMBL/GenBank/DDBJ databases">
        <title>Complete genome sequence of a novel pathogenic Methylobacterium strain isolated from rice in Vietnam.</title>
        <authorList>
            <person name="Lai K."/>
            <person name="Okazaki S."/>
            <person name="Higashi K."/>
            <person name="Mori H."/>
            <person name="Toyoda A."/>
            <person name="Kurokawa K."/>
        </authorList>
    </citation>
    <scope>NUCLEOTIDE SEQUENCE</scope>
    <source>
        <strain evidence="1">VL1</strain>
    </source>
</reference>
<dbReference type="RefSeq" id="WP_207182326.1">
    <property type="nucleotide sequence ID" value="NZ_AP024145.1"/>
</dbReference>
<organism evidence="1 2">
    <name type="scientific">Methylobacterium indicum</name>
    <dbReference type="NCBI Taxonomy" id="1775910"/>
    <lineage>
        <taxon>Bacteria</taxon>
        <taxon>Pseudomonadati</taxon>
        <taxon>Pseudomonadota</taxon>
        <taxon>Alphaproteobacteria</taxon>
        <taxon>Hyphomicrobiales</taxon>
        <taxon>Methylobacteriaceae</taxon>
        <taxon>Methylobacterium</taxon>
    </lineage>
</organism>
<evidence type="ECO:0008006" key="3">
    <source>
        <dbReference type="Google" id="ProtNLM"/>
    </source>
</evidence>
<evidence type="ECO:0000313" key="2">
    <source>
        <dbReference type="Proteomes" id="UP000663508"/>
    </source>
</evidence>
<proteinExistence type="predicted"/>
<accession>A0A8H8WS40</accession>
<dbReference type="Gene3D" id="3.40.50.150">
    <property type="entry name" value="Vaccinia Virus protein VP39"/>
    <property type="match status" value="1"/>
</dbReference>
<dbReference type="EMBL" id="AP024145">
    <property type="protein sequence ID" value="BCM83293.1"/>
    <property type="molecule type" value="Genomic_DNA"/>
</dbReference>
<dbReference type="InterPro" id="IPR029063">
    <property type="entry name" value="SAM-dependent_MTases_sf"/>
</dbReference>
<dbReference type="SUPFAM" id="SSF53335">
    <property type="entry name" value="S-adenosyl-L-methionine-dependent methyltransferases"/>
    <property type="match status" value="1"/>
</dbReference>
<dbReference type="PANTHER" id="PTHR43861">
    <property type="entry name" value="TRANS-ACONITATE 2-METHYLTRANSFERASE-RELATED"/>
    <property type="match status" value="1"/>
</dbReference>
<protein>
    <recommendedName>
        <fullName evidence="3">Methyltransferase type 12</fullName>
    </recommendedName>
</protein>
<dbReference type="KEGG" id="mind:mvi_17540"/>